<evidence type="ECO:0000256" key="2">
    <source>
        <dbReference type="ARBA" id="ARBA00022679"/>
    </source>
</evidence>
<evidence type="ECO:0000313" key="4">
    <source>
        <dbReference type="EMBL" id="GAA2210315.1"/>
    </source>
</evidence>
<evidence type="ECO:0000313" key="5">
    <source>
        <dbReference type="Proteomes" id="UP001499843"/>
    </source>
</evidence>
<dbReference type="Pfam" id="PF13649">
    <property type="entry name" value="Methyltransf_25"/>
    <property type="match status" value="1"/>
</dbReference>
<keyword evidence="1 4" id="KW-0489">Methyltransferase</keyword>
<keyword evidence="2" id="KW-0808">Transferase</keyword>
<comment type="caution">
    <text evidence="4">The sequence shown here is derived from an EMBL/GenBank/DDBJ whole genome shotgun (WGS) entry which is preliminary data.</text>
</comment>
<proteinExistence type="predicted"/>
<dbReference type="CDD" id="cd02440">
    <property type="entry name" value="AdoMet_MTases"/>
    <property type="match status" value="1"/>
</dbReference>
<dbReference type="SUPFAM" id="SSF53335">
    <property type="entry name" value="S-adenosyl-L-methionine-dependent methyltransferases"/>
    <property type="match status" value="1"/>
</dbReference>
<dbReference type="EMBL" id="BAAAQX010000016">
    <property type="protein sequence ID" value="GAA2210315.1"/>
    <property type="molecule type" value="Genomic_DNA"/>
</dbReference>
<evidence type="ECO:0000256" key="1">
    <source>
        <dbReference type="ARBA" id="ARBA00022603"/>
    </source>
</evidence>
<reference evidence="4 5" key="1">
    <citation type="journal article" date="2019" name="Int. J. Syst. Evol. Microbiol.">
        <title>The Global Catalogue of Microorganisms (GCM) 10K type strain sequencing project: providing services to taxonomists for standard genome sequencing and annotation.</title>
        <authorList>
            <consortium name="The Broad Institute Genomics Platform"/>
            <consortium name="The Broad Institute Genome Sequencing Center for Infectious Disease"/>
            <person name="Wu L."/>
            <person name="Ma J."/>
        </authorList>
    </citation>
    <scope>NUCLEOTIDE SEQUENCE [LARGE SCALE GENOMIC DNA]</scope>
    <source>
        <strain evidence="4 5">JCM 16114</strain>
    </source>
</reference>
<dbReference type="InterPro" id="IPR029063">
    <property type="entry name" value="SAM-dependent_MTases_sf"/>
</dbReference>
<feature type="domain" description="Methyltransferase" evidence="3">
    <location>
        <begin position="58"/>
        <end position="145"/>
    </location>
</feature>
<evidence type="ECO:0000259" key="3">
    <source>
        <dbReference type="Pfam" id="PF13649"/>
    </source>
</evidence>
<sequence length="214" mass="23563">MGHHGAMSLRYDDVIGPLRAAYDDGAELRDTYGKAPWKLAERETFLGRLREHGCERLLEVGAGTGQDSVYFQENGLNVVAVDLSPAMVDRCRDKGLEAHVMDFLGLEFEPGSFDAVYAFNCLLHVPDGDLSAVLAAIRAVVRPGGLFFIGVYGGGSIVGEGLFEGDNHQPARFFSFRDDDRLQEFAREFFDVVDFHAVGDGDGRSQSMTLRRPL</sequence>
<dbReference type="GO" id="GO:0008168">
    <property type="term" value="F:methyltransferase activity"/>
    <property type="evidence" value="ECO:0007669"/>
    <property type="project" value="UniProtKB-KW"/>
</dbReference>
<dbReference type="InterPro" id="IPR041698">
    <property type="entry name" value="Methyltransf_25"/>
</dbReference>
<accession>A0ABN3CMF2</accession>
<dbReference type="Gene3D" id="3.40.50.150">
    <property type="entry name" value="Vaccinia Virus protein VP39"/>
    <property type="match status" value="1"/>
</dbReference>
<protein>
    <submittedName>
        <fullName evidence="4">Class I SAM-dependent methyltransferase</fullName>
    </submittedName>
</protein>
<name>A0ABN3CMF2_9ACTN</name>
<dbReference type="GO" id="GO:0032259">
    <property type="term" value="P:methylation"/>
    <property type="evidence" value="ECO:0007669"/>
    <property type="project" value="UniProtKB-KW"/>
</dbReference>
<dbReference type="PANTHER" id="PTHR43861:SF1">
    <property type="entry name" value="TRANS-ACONITATE 2-METHYLTRANSFERASE"/>
    <property type="match status" value="1"/>
</dbReference>
<organism evidence="4 5">
    <name type="scientific">Nonomuraea monospora</name>
    <dbReference type="NCBI Taxonomy" id="568818"/>
    <lineage>
        <taxon>Bacteria</taxon>
        <taxon>Bacillati</taxon>
        <taxon>Actinomycetota</taxon>
        <taxon>Actinomycetes</taxon>
        <taxon>Streptosporangiales</taxon>
        <taxon>Streptosporangiaceae</taxon>
        <taxon>Nonomuraea</taxon>
    </lineage>
</organism>
<keyword evidence="5" id="KW-1185">Reference proteome</keyword>
<dbReference type="PANTHER" id="PTHR43861">
    <property type="entry name" value="TRANS-ACONITATE 2-METHYLTRANSFERASE-RELATED"/>
    <property type="match status" value="1"/>
</dbReference>
<gene>
    <name evidence="4" type="ORF">GCM10009850_057740</name>
</gene>
<dbReference type="Proteomes" id="UP001499843">
    <property type="component" value="Unassembled WGS sequence"/>
</dbReference>